<feature type="compositionally biased region" description="Basic residues" evidence="1">
    <location>
        <begin position="2002"/>
        <end position="2012"/>
    </location>
</feature>
<organism evidence="3 4">
    <name type="scientific">Elysia chlorotica</name>
    <name type="common">Eastern emerald elysia</name>
    <name type="synonym">Sea slug</name>
    <dbReference type="NCBI Taxonomy" id="188477"/>
    <lineage>
        <taxon>Eukaryota</taxon>
        <taxon>Metazoa</taxon>
        <taxon>Spiralia</taxon>
        <taxon>Lophotrochozoa</taxon>
        <taxon>Mollusca</taxon>
        <taxon>Gastropoda</taxon>
        <taxon>Heterobranchia</taxon>
        <taxon>Euthyneura</taxon>
        <taxon>Panpulmonata</taxon>
        <taxon>Sacoglossa</taxon>
        <taxon>Placobranchoidea</taxon>
        <taxon>Plakobranchidae</taxon>
        <taxon>Elysia</taxon>
    </lineage>
</organism>
<feature type="region of interest" description="Disordered" evidence="1">
    <location>
        <begin position="1034"/>
        <end position="1079"/>
    </location>
</feature>
<feature type="compositionally biased region" description="Low complexity" evidence="1">
    <location>
        <begin position="1296"/>
        <end position="1332"/>
    </location>
</feature>
<evidence type="ECO:0000256" key="1">
    <source>
        <dbReference type="SAM" id="MobiDB-lite"/>
    </source>
</evidence>
<feature type="compositionally biased region" description="Basic and acidic residues" evidence="1">
    <location>
        <begin position="839"/>
        <end position="848"/>
    </location>
</feature>
<feature type="compositionally biased region" description="Low complexity" evidence="1">
    <location>
        <begin position="1752"/>
        <end position="1780"/>
    </location>
</feature>
<feature type="compositionally biased region" description="Basic and acidic residues" evidence="1">
    <location>
        <begin position="2265"/>
        <end position="2276"/>
    </location>
</feature>
<dbReference type="Gene3D" id="2.30.30.140">
    <property type="match status" value="1"/>
</dbReference>
<sequence length="2675" mass="281255">MQKAEAYIASMSAAASHHPALYALPPSALPQLVEPPLQLTLPTSSSGALPPCSTSSSGSPGHSGVSLQAPLSLVKQEPRDLSCAEKVAKQSERRAMGVKVDLDQHHSRLAGGTARHSSPGGREGSGGAGLSSSSVWTAPLKEPKLSPSAPAVSPDISRHEARHAGGGGAGGGGRGTPSASLRNSFNTDGSNSSKTSKNMGSAGQSNKPGSSSVAGSDSAGQTFGHREESTRHNGHGSSGRRSVTPGPGGASSGRVSSNTSGGTPGDSGQAGQNNTAGHVSRKSGKTPNKQRPGARASVSPASATDLSIPSVPTKLAPPIALATVQHDGVVLSALASPSSAAASSAASKNLAAKQAAGPRAVSDDGSSSGVVSAGSGGDQRGGPSLTHSPKRQADKGHHGTSSFSSSPLTAPAHSSIAKDRSGNPSRISSQDVGPEAKASSDENSSDIVVDSTESDDVMSTCDVPAQQQQQQQQRQQQQHQQPLSQPQPRVTSAATVKSEQERAIEETIERVLASGDQDQDSDSGDIADTRTRDSADTRSVDSVSVHSSGGASRAAMPGVTPASVAPITARTVYAKTQSVPTITSTGGVLLSSSLVSQAAASALPYYHTLYSKPRGAKRVHATTFVPEVGVFKGPSVKLMGKSSTPAGASSASTSTSVAVVLTSSSSSSWHASSDFPLRAEPRPLSVAVSPRLSDGTPSPSLLSPGREVGSLLLTSPAHRMPSPGVSPSVSHVSVETPLHIETASSADSASVCSQSAPSGRSLSVASAHSGLELNDSDDTSGDEENALVIDDDDDDDDDNDDDNDDSAEETDHRSNSKSAGPGNRQGKLFRPDLTPPRVGAEDSAHRGDSGSLSQHHISPRLSAGGSLPRKVSPSPKMRHKKSFAASYYQTEYPALSAADRTSTASSARTVSSHAVQLSRMRHVATSADLKKTVAEKTLLVSRQVLSQAKCDARVVKVTVSDTIMSRCISAPPPGLNSPGHVIHKSVVGHHACALKEDKPESSTEQTGGSIPVGIAVAQIRPHHVHQPRVHVSVSGAIREQSVRHVSPTGPTKPRPPSGGRLARVGETQHQSGLTRGQPVPASAWVHQSPAQFSTGQSQGRVPSRPRYPVSAPAGFKFTVDPSTGQVFLVHCEDVQPTPSVWSVASLSAPPGDSSGQVKSNTGLPKVTVHSPEPNQEQTGGHSLRNDSLSQLSSLKPGEESCYRPVTTGNSVVSAMPAAVEATGLAWSSLQSRGCSPILCEDLSSPLSLLSTLSSLSSRKPTTCSVGVQVGEVPGRARKKRDSSLKHLCSDREVQTSPSQLAAASSSSRLHAPSSSLSSSSSSAPSSSKALNPLPAHCQPLEVKVGEECGGDASSLLYNPFTDPQILQAAHGLELLSTLAEKRPKCSSSSAASSLDDPKLIYPSPSDSYDTLSPTGDPSMDALGGRGGHPRREVRRELSPKWTRPKKEPQDGATPGDFKPPPDFELAHELDVRVKLVEVQRQYKEKQRELARLHSKKHDTSGAKSWKRGPGRPPKKKSQIKKSDDDSSSSSSRPKESQPQQQKKKRPAEELVDRIYRKLAPDKPNKVSRSIHYVKSKTGPFFRRKSASKSVKKNKDMFGIDPSTWPSFSERKHQEKVQHGKDKYKTSFVGHLATDHKSHFPFKSKSHKSSLVKETGNIFANLQKPSTAVELPESGLRPSKSRFPKSESGHNGLDLLPGHLGSVGTVKAESGLSSSSSQLSGLGLLAKFALTTAGSTPATTGPVIASSSLSAQISASGAGPGTSTAFSAQTPPPSSSSSTSSGELPGQTMGFISSPGRAGGLYSNSSSVGGGGASTNTASMGSTFGSMSCFRAGPGHSTGGLFSNGNNSSNSNTTTNISSNSSKSKASPSLSSRTLVGNGFSPTAEPPRTIITSSTNTSTSASTSVFSALSTGITTTTVTVTNSSDTTIATSSASTPALVVSSPVSSLFSGHVTQRRSSSAQLTSESSSLEQEEPSSGTTGESGSSKRKADDDSDTDTSDTSPNKKRKPGRPRKINPEKSSGGTETIWAKKSCHLSEGSSQNDSRRPESDFNTPLFLDDEWSRRRSERIFLSEAGPTLSLGVSTMALPLSAAPPSAVSPRSNSSEQHVWKLSHFMPKSKKLLEAKSAQVGSKTESSSLSPISEVKTEQKEDSNPAPASGKIGKPQETPEKKGPSAAKEEPALLSSLSSSTSQKSKRGRKPKEEKPKAKKIKKEKESSSSSSSSSPSPPKLVKKEKLGDELARLKQQKSKSLHNITQRVKKKFSKTIKQVEENPKSRPAKDKKKSKDKKRNKDIDPLDAEGPPTPEPRCCKLQTTDLREGLKVLYLNDGLFYEGTVKALQPPDVYGVLTAGQRGSRPHILCQEEVLKDAVLDVRPGSKRYLPVGTRVCAFWSQQFSCLYPGTVAKSPSSSSDSTNSVSVDFDDEDTGRIPIEHIRLLPADFPIIEYEPDPLESLPKKRRARTQSDLSECEKPQKAKTVAKKKVPDSDDEAEDNEESENDDDDDGDKSGADDSSDGTDSSTELIYWQWHGDPVRKPGHKGKIFVKGKRVYYNAISRASEVISVGDAAIFVSTGRPDFPYIGNIENLWQTATGKMRVKVRWYYHAQETKSNKKLGDLKNALFTSQHMDENDVQTIAHKCEVLTPAQFRKRGQSSSQSDVYYCAGHYDPVTNALTLNPGVS</sequence>
<feature type="compositionally biased region" description="Acidic residues" evidence="1">
    <location>
        <begin position="2483"/>
        <end position="2501"/>
    </location>
</feature>
<feature type="compositionally biased region" description="Basic and acidic residues" evidence="1">
    <location>
        <begin position="1608"/>
        <end position="1621"/>
    </location>
</feature>
<feature type="compositionally biased region" description="Basic and acidic residues" evidence="1">
    <location>
        <begin position="2229"/>
        <end position="2240"/>
    </location>
</feature>
<dbReference type="Pfam" id="PF24912">
    <property type="entry name" value="SH3_TNRC18"/>
    <property type="match status" value="1"/>
</dbReference>
<evidence type="ECO:0000313" key="3">
    <source>
        <dbReference type="EMBL" id="RUS77422.1"/>
    </source>
</evidence>
<feature type="compositionally biased region" description="Basic residues" evidence="1">
    <location>
        <begin position="2277"/>
        <end position="2286"/>
    </location>
</feature>
<dbReference type="PANTHER" id="PTHR12505">
    <property type="entry name" value="PHD FINGER TRANSCRIPTION FACTOR"/>
    <property type="match status" value="1"/>
</dbReference>
<accession>A0A3S0ZF17</accession>
<feature type="compositionally biased region" description="Low complexity" evidence="1">
    <location>
        <begin position="1956"/>
        <end position="1982"/>
    </location>
</feature>
<feature type="compositionally biased region" description="Gly residues" evidence="1">
    <location>
        <begin position="164"/>
        <end position="175"/>
    </location>
</feature>
<protein>
    <recommendedName>
        <fullName evidence="2">BAH domain-containing protein</fullName>
    </recommendedName>
</protein>
<dbReference type="EMBL" id="RQTK01000581">
    <property type="protein sequence ID" value="RUS77422.1"/>
    <property type="molecule type" value="Genomic_DNA"/>
</dbReference>
<feature type="region of interest" description="Disordered" evidence="1">
    <location>
        <begin position="743"/>
        <end position="879"/>
    </location>
</feature>
<dbReference type="InterPro" id="IPR043151">
    <property type="entry name" value="BAH_sf"/>
</dbReference>
<dbReference type="Proteomes" id="UP000271974">
    <property type="component" value="Unassembled WGS sequence"/>
</dbReference>
<feature type="compositionally biased region" description="Low complexity" evidence="1">
    <location>
        <begin position="466"/>
        <end position="488"/>
    </location>
</feature>
<feature type="compositionally biased region" description="Basic and acidic residues" evidence="1">
    <location>
        <begin position="527"/>
        <end position="539"/>
    </location>
</feature>
<feature type="region of interest" description="Disordered" evidence="1">
    <location>
        <begin position="2444"/>
        <end position="2516"/>
    </location>
</feature>
<feature type="region of interest" description="Disordered" evidence="1">
    <location>
        <begin position="1274"/>
        <end position="1332"/>
    </location>
</feature>
<feature type="compositionally biased region" description="Basic and acidic residues" evidence="1">
    <location>
        <begin position="76"/>
        <end position="106"/>
    </location>
</feature>
<dbReference type="GO" id="GO:0003682">
    <property type="term" value="F:chromatin binding"/>
    <property type="evidence" value="ECO:0007669"/>
    <property type="project" value="InterPro"/>
</dbReference>
<feature type="compositionally biased region" description="Low complexity" evidence="1">
    <location>
        <begin position="540"/>
        <end position="555"/>
    </location>
</feature>
<dbReference type="InterPro" id="IPR001025">
    <property type="entry name" value="BAH_dom"/>
</dbReference>
<dbReference type="SMART" id="SM00439">
    <property type="entry name" value="BAH"/>
    <property type="match status" value="1"/>
</dbReference>
<dbReference type="Gene3D" id="2.30.30.490">
    <property type="match status" value="1"/>
</dbReference>
<evidence type="ECO:0000259" key="2">
    <source>
        <dbReference type="PROSITE" id="PS51038"/>
    </source>
</evidence>
<feature type="region of interest" description="Disordered" evidence="1">
    <location>
        <begin position="688"/>
        <end position="707"/>
    </location>
</feature>
<feature type="compositionally biased region" description="Polar residues" evidence="1">
    <location>
        <begin position="757"/>
        <end position="766"/>
    </location>
</feature>
<feature type="compositionally biased region" description="Basic and acidic residues" evidence="1">
    <location>
        <begin position="2164"/>
        <end position="2178"/>
    </location>
</feature>
<feature type="domain" description="BAH" evidence="2">
    <location>
        <begin position="2555"/>
        <end position="2672"/>
    </location>
</feature>
<feature type="compositionally biased region" description="Polar residues" evidence="1">
    <location>
        <begin position="177"/>
        <end position="208"/>
    </location>
</feature>
<dbReference type="InterPro" id="IPR052429">
    <property type="entry name" value="BAH_domain_protein"/>
</dbReference>
<name>A0A3S0ZF17_ELYCH</name>
<dbReference type="PROSITE" id="PS51038">
    <property type="entry name" value="BAH"/>
    <property type="match status" value="1"/>
</dbReference>
<feature type="compositionally biased region" description="Basic and acidic residues" evidence="1">
    <location>
        <begin position="498"/>
        <end position="509"/>
    </location>
</feature>
<comment type="caution">
    <text evidence="3">The sequence shown here is derived from an EMBL/GenBank/DDBJ whole genome shotgun (WGS) entry which is preliminary data.</text>
</comment>
<feature type="compositionally biased region" description="Low complexity" evidence="1">
    <location>
        <begin position="50"/>
        <end position="66"/>
    </location>
</feature>
<feature type="compositionally biased region" description="Polar residues" evidence="1">
    <location>
        <begin position="422"/>
        <end position="431"/>
    </location>
</feature>
<reference evidence="3 4" key="1">
    <citation type="submission" date="2019-01" db="EMBL/GenBank/DDBJ databases">
        <title>A draft genome assembly of the solar-powered sea slug Elysia chlorotica.</title>
        <authorList>
            <person name="Cai H."/>
            <person name="Li Q."/>
            <person name="Fang X."/>
            <person name="Li J."/>
            <person name="Curtis N.E."/>
            <person name="Altenburger A."/>
            <person name="Shibata T."/>
            <person name="Feng M."/>
            <person name="Maeda T."/>
            <person name="Schwartz J.A."/>
            <person name="Shigenobu S."/>
            <person name="Lundholm N."/>
            <person name="Nishiyama T."/>
            <person name="Yang H."/>
            <person name="Hasebe M."/>
            <person name="Li S."/>
            <person name="Pierce S.K."/>
            <person name="Wang J."/>
        </authorList>
    </citation>
    <scope>NUCLEOTIDE SEQUENCE [LARGE SCALE GENOMIC DNA]</scope>
    <source>
        <strain evidence="3">EC2010</strain>
        <tissue evidence="3">Whole organism of an adult</tissue>
    </source>
</reference>
<feature type="compositionally biased region" description="Low complexity" evidence="1">
    <location>
        <begin position="1527"/>
        <end position="1540"/>
    </location>
</feature>
<feature type="region of interest" description="Disordered" evidence="1">
    <location>
        <begin position="2400"/>
        <end position="2421"/>
    </location>
</feature>
<dbReference type="Pfam" id="PF21744">
    <property type="entry name" value="BAHCC1-like_Tudor"/>
    <property type="match status" value="1"/>
</dbReference>
<feature type="compositionally biased region" description="Low complexity" evidence="1">
    <location>
        <begin position="1888"/>
        <end position="1897"/>
    </location>
</feature>
<feature type="compositionally biased region" description="Low complexity" evidence="1">
    <location>
        <begin position="335"/>
        <end position="356"/>
    </location>
</feature>
<feature type="compositionally biased region" description="Polar residues" evidence="1">
    <location>
        <begin position="399"/>
        <end position="408"/>
    </location>
</feature>
<dbReference type="InterPro" id="IPR056841">
    <property type="entry name" value="TNRC18_BAHCC1-like_SH3"/>
</dbReference>
<keyword evidence="4" id="KW-1185">Reference proteome</keyword>
<feature type="region of interest" description="Disordered" evidence="1">
    <location>
        <begin position="1386"/>
        <end position="1465"/>
    </location>
</feature>
<dbReference type="OrthoDB" id="6426227at2759"/>
<evidence type="ECO:0000313" key="4">
    <source>
        <dbReference type="Proteomes" id="UP000271974"/>
    </source>
</evidence>
<feature type="region of interest" description="Disordered" evidence="1">
    <location>
        <begin position="1483"/>
        <end position="1621"/>
    </location>
</feature>
<feature type="region of interest" description="Disordered" evidence="1">
    <location>
        <begin position="335"/>
        <end position="558"/>
    </location>
</feature>
<feature type="compositionally biased region" description="Polar residues" evidence="1">
    <location>
        <begin position="1153"/>
        <end position="1162"/>
    </location>
</feature>
<dbReference type="STRING" id="188477.A0A3S0ZF17"/>
<proteinExistence type="predicted"/>
<feature type="region of interest" description="Disordered" evidence="1">
    <location>
        <begin position="35"/>
        <end position="313"/>
    </location>
</feature>
<feature type="compositionally biased region" description="Polar residues" evidence="1">
    <location>
        <begin position="2126"/>
        <end position="2138"/>
    </location>
</feature>
<dbReference type="PANTHER" id="PTHR12505:SF24">
    <property type="entry name" value="PROTEIN WINGED EYE"/>
    <property type="match status" value="1"/>
</dbReference>
<feature type="compositionally biased region" description="Acidic residues" evidence="1">
    <location>
        <begin position="774"/>
        <end position="808"/>
    </location>
</feature>
<dbReference type="InterPro" id="IPR048924">
    <property type="entry name" value="BAHCC1-like_Tudor"/>
</dbReference>
<feature type="region of interest" description="Disordered" evidence="1">
    <location>
        <begin position="1950"/>
        <end position="2056"/>
    </location>
</feature>
<feature type="compositionally biased region" description="Basic and acidic residues" evidence="1">
    <location>
        <begin position="1429"/>
        <end position="1449"/>
    </location>
</feature>
<feature type="region of interest" description="Disordered" evidence="1">
    <location>
        <begin position="2088"/>
        <end position="2306"/>
    </location>
</feature>
<feature type="compositionally biased region" description="Low complexity" evidence="1">
    <location>
        <begin position="1839"/>
        <end position="1874"/>
    </location>
</feature>
<feature type="compositionally biased region" description="Low complexity" evidence="1">
    <location>
        <begin position="363"/>
        <end position="373"/>
    </location>
</feature>
<feature type="compositionally biased region" description="Low complexity" evidence="1">
    <location>
        <begin position="2088"/>
        <end position="2102"/>
    </location>
</feature>
<feature type="compositionally biased region" description="Low complexity" evidence="1">
    <location>
        <begin position="743"/>
        <end position="756"/>
    </location>
</feature>
<feature type="compositionally biased region" description="Basic and acidic residues" evidence="1">
    <location>
        <begin position="1546"/>
        <end position="1564"/>
    </location>
</feature>
<feature type="region of interest" description="Disordered" evidence="1">
    <location>
        <begin position="1668"/>
        <end position="1697"/>
    </location>
</feature>
<feature type="compositionally biased region" description="Polar residues" evidence="1">
    <location>
        <begin position="1172"/>
        <end position="1188"/>
    </location>
</feature>
<dbReference type="Pfam" id="PF01426">
    <property type="entry name" value="BAH"/>
    <property type="match status" value="1"/>
</dbReference>
<feature type="region of interest" description="Disordered" evidence="1">
    <location>
        <begin position="1142"/>
        <end position="1188"/>
    </location>
</feature>
<feature type="region of interest" description="Disordered" evidence="1">
    <location>
        <begin position="1752"/>
        <end position="1796"/>
    </location>
</feature>
<feature type="compositionally biased region" description="Low complexity" evidence="1">
    <location>
        <begin position="209"/>
        <end position="220"/>
    </location>
</feature>
<feature type="compositionally biased region" description="Basic and acidic residues" evidence="1">
    <location>
        <begin position="1281"/>
        <end position="1293"/>
    </location>
</feature>
<feature type="region of interest" description="Disordered" evidence="1">
    <location>
        <begin position="1839"/>
        <end position="1897"/>
    </location>
</feature>
<feature type="compositionally biased region" description="Low complexity" evidence="1">
    <location>
        <begin position="2403"/>
        <end position="2416"/>
    </location>
</feature>
<feature type="compositionally biased region" description="Polar residues" evidence="1">
    <location>
        <begin position="1404"/>
        <end position="1415"/>
    </location>
</feature>
<feature type="compositionally biased region" description="Low complexity" evidence="1">
    <location>
        <begin position="2179"/>
        <end position="2190"/>
    </location>
</feature>
<feature type="compositionally biased region" description="Basic residues" evidence="1">
    <location>
        <begin position="1504"/>
        <end position="1519"/>
    </location>
</feature>
<gene>
    <name evidence="3" type="ORF">EGW08_014800</name>
</gene>
<feature type="compositionally biased region" description="Basic residues" evidence="1">
    <location>
        <begin position="1581"/>
        <end position="1591"/>
    </location>
</feature>